<sequence>MPETLNNRSLVIEKRLDDLMASLTCEELISLLSTHQSPITRLNIPEYHIGGEAAHGIVDREGLAFTVFPQPIGLSQTWHPALIKRVGNAIGIEARSFYHVKNKSTGLTLWTPTIDLERDPRWGRTEEGYGEDPLLTATLGVAIIEGMQGEDPACLQMAAAPKHFYANNNEEKRESTSNSVDLRNKYEYYLQPFKAAFTRAKATSMMTAYNGINGIPAMQHADINQIVRQQYQMDGYIVSDGGALTLNVTDYHYYDTYKEALADSLKKGIDCFVDDKTLVETAAREALAEGLINRFDISSAVRRTLRIRMLLGQLNQIDPYNSYVSVKEAREKHRSLLRQVTDESIVLLENQDYLPLRKQPASLLVAGPMANQVMRDWYTGVIDSPVTPLDGINSRFKESQVHMADGFDTVVIASGTGYIKFIDSRKVTIVDKSDATRFIDENFGEDVHVLYEPVMKKYLTLNTEAQRFELTADEVFSWFVNEKLVINEKNGSRVLTSRHHKPLDVAQHHLIESSDNLGSCHLEIVISGVKEVEQMAREVETVVLCVGNHPMINGRETEDRRTLALPEHQQQLIEAVLRQNKQVILMIIASYPYAFTFKNHRPQAILYSAHGSEVLGESIAKVIAGDVSPTGKLSMTWYQSETDLPSLTNYDIIRNNRTYLYFQDAVLYPFGHGLTYHSLTVEDVKVKAAGLLTSGLEIDVTFSNPHDLAVTDVCQVYARTIKSQQQRPKKQLIGFEKIMLEPFEQRVVSFEINEEAFHQFDPRCREMRLISDTIQVALGFSSRDIFYRSSPLTLPGQKLAERQKNHVYFAETFDDYQLASGDLLHLDRDELEQTVVKVDSSGAFHYGGVSMGPKDTLALTIHNHVEHQLDVQLNSHSLTLIDSQRLEGYTILYYQGSMDIVDATLTMTTDLPVTLIKWKIEEGGRRL</sequence>
<dbReference type="Pfam" id="PF00933">
    <property type="entry name" value="Glyco_hydro_3"/>
    <property type="match status" value="1"/>
</dbReference>
<evidence type="ECO:0000313" key="7">
    <source>
        <dbReference type="Proteomes" id="UP000199139"/>
    </source>
</evidence>
<proteinExistence type="inferred from homology"/>
<evidence type="ECO:0000256" key="3">
    <source>
        <dbReference type="ARBA" id="ARBA00022801"/>
    </source>
</evidence>
<dbReference type="Gene3D" id="2.60.120.380">
    <property type="match status" value="1"/>
</dbReference>
<dbReference type="OrthoDB" id="9805821at2"/>
<accession>A0A1I6U0Y4</accession>
<dbReference type="AlphaFoldDB" id="A0A1I6U0Y4"/>
<dbReference type="Proteomes" id="UP000321773">
    <property type="component" value="Unassembled WGS sequence"/>
</dbReference>
<dbReference type="GO" id="GO:0031222">
    <property type="term" value="P:arabinan catabolic process"/>
    <property type="evidence" value="ECO:0007669"/>
    <property type="project" value="TreeGrafter"/>
</dbReference>
<dbReference type="SUPFAM" id="SSF51445">
    <property type="entry name" value="(Trans)glycosidases"/>
    <property type="match status" value="1"/>
</dbReference>
<dbReference type="InterPro" id="IPR013783">
    <property type="entry name" value="Ig-like_fold"/>
</dbReference>
<dbReference type="Proteomes" id="UP000199139">
    <property type="component" value="Unassembled WGS sequence"/>
</dbReference>
<keyword evidence="2" id="KW-0732">Signal</keyword>
<keyword evidence="3" id="KW-0378">Hydrolase</keyword>
<dbReference type="Gene3D" id="3.40.50.1700">
    <property type="entry name" value="Glycoside hydrolase family 3 C-terminal domain"/>
    <property type="match status" value="1"/>
</dbReference>
<dbReference type="GO" id="GO:0009044">
    <property type="term" value="F:xylan 1,4-beta-xylosidase activity"/>
    <property type="evidence" value="ECO:0007669"/>
    <property type="project" value="InterPro"/>
</dbReference>
<dbReference type="PANTHER" id="PTHR42721:SF3">
    <property type="entry name" value="BETA-D-XYLOSIDASE 5-RELATED"/>
    <property type="match status" value="1"/>
</dbReference>
<dbReference type="Pfam" id="PF01915">
    <property type="entry name" value="Glyco_hydro_3_C"/>
    <property type="match status" value="1"/>
</dbReference>
<dbReference type="EMBL" id="BJWJ01000019">
    <property type="protein sequence ID" value="GEM04882.1"/>
    <property type="molecule type" value="Genomic_DNA"/>
</dbReference>
<dbReference type="RefSeq" id="WP_062322429.1">
    <property type="nucleotide sequence ID" value="NZ_BJWJ01000019.1"/>
</dbReference>
<dbReference type="InterPro" id="IPR036881">
    <property type="entry name" value="Glyco_hydro_3_C_sf"/>
</dbReference>
<reference evidence="5 8" key="2">
    <citation type="submission" date="2019-07" db="EMBL/GenBank/DDBJ databases">
        <title>Whole genome shotgun sequence of Halolactibacillus miurensis NBRC 100873.</title>
        <authorList>
            <person name="Hosoyama A."/>
            <person name="Uohara A."/>
            <person name="Ohji S."/>
            <person name="Ichikawa N."/>
        </authorList>
    </citation>
    <scope>NUCLEOTIDE SEQUENCE [LARGE SCALE GENOMIC DNA]</scope>
    <source>
        <strain evidence="5 8">NBRC 100873</strain>
    </source>
</reference>
<dbReference type="STRING" id="306541.SAMN05421668_12028"/>
<dbReference type="InterPro" id="IPR044993">
    <property type="entry name" value="BXL"/>
</dbReference>
<evidence type="ECO:0000313" key="8">
    <source>
        <dbReference type="Proteomes" id="UP000321773"/>
    </source>
</evidence>
<evidence type="ECO:0000256" key="2">
    <source>
        <dbReference type="ARBA" id="ARBA00022729"/>
    </source>
</evidence>
<organism evidence="6 7">
    <name type="scientific">Halolactibacillus miurensis</name>
    <dbReference type="NCBI Taxonomy" id="306541"/>
    <lineage>
        <taxon>Bacteria</taxon>
        <taxon>Bacillati</taxon>
        <taxon>Bacillota</taxon>
        <taxon>Bacilli</taxon>
        <taxon>Bacillales</taxon>
        <taxon>Bacillaceae</taxon>
        <taxon>Halolactibacillus</taxon>
    </lineage>
</organism>
<dbReference type="EMBL" id="FPAI01000020">
    <property type="protein sequence ID" value="SFS94957.1"/>
    <property type="molecule type" value="Genomic_DNA"/>
</dbReference>
<protein>
    <submittedName>
        <fullName evidence="6">Beta-glucosidase</fullName>
    </submittedName>
    <submittedName>
        <fullName evidence="5">Glucan 1,4-alpha-glucosidase</fullName>
    </submittedName>
</protein>
<dbReference type="PRINTS" id="PR00133">
    <property type="entry name" value="GLHYDRLASE3"/>
</dbReference>
<dbReference type="InterPro" id="IPR001764">
    <property type="entry name" value="Glyco_hydro_3_N"/>
</dbReference>
<keyword evidence="8" id="KW-1185">Reference proteome</keyword>
<dbReference type="Gene3D" id="2.60.40.10">
    <property type="entry name" value="Immunoglobulins"/>
    <property type="match status" value="1"/>
</dbReference>
<dbReference type="InterPro" id="IPR026891">
    <property type="entry name" value="Fn3-like"/>
</dbReference>
<dbReference type="Pfam" id="PF14310">
    <property type="entry name" value="Fn3-like"/>
    <property type="match status" value="1"/>
</dbReference>
<gene>
    <name evidence="5" type="ORF">HMI01_18700</name>
    <name evidence="6" type="ORF">SAMN05421668_12028</name>
</gene>
<reference evidence="6 7" key="1">
    <citation type="submission" date="2016-10" db="EMBL/GenBank/DDBJ databases">
        <authorList>
            <person name="de Groot N.N."/>
        </authorList>
    </citation>
    <scope>NUCLEOTIDE SEQUENCE [LARGE SCALE GENOMIC DNA]</scope>
    <source>
        <strain evidence="6 7">DSM 17074</strain>
    </source>
</reference>
<dbReference type="SUPFAM" id="SSF52279">
    <property type="entry name" value="Beta-D-glucan exohydrolase, C-terminal domain"/>
    <property type="match status" value="1"/>
</dbReference>
<name>A0A1I6U0Y4_9BACI</name>
<evidence type="ECO:0000259" key="4">
    <source>
        <dbReference type="SMART" id="SM01217"/>
    </source>
</evidence>
<evidence type="ECO:0000313" key="6">
    <source>
        <dbReference type="EMBL" id="SFS94957.1"/>
    </source>
</evidence>
<dbReference type="PANTHER" id="PTHR42721">
    <property type="entry name" value="SUGAR HYDROLASE-RELATED"/>
    <property type="match status" value="1"/>
</dbReference>
<dbReference type="Gene3D" id="3.20.20.300">
    <property type="entry name" value="Glycoside hydrolase, family 3, N-terminal domain"/>
    <property type="match status" value="1"/>
</dbReference>
<comment type="similarity">
    <text evidence="1">Belongs to the glycosyl hydrolase 3 family.</text>
</comment>
<dbReference type="SMART" id="SM01217">
    <property type="entry name" value="Fn3_like"/>
    <property type="match status" value="1"/>
</dbReference>
<dbReference type="InterPro" id="IPR017853">
    <property type="entry name" value="GH"/>
</dbReference>
<dbReference type="GO" id="GO:0046556">
    <property type="term" value="F:alpha-L-arabinofuranosidase activity"/>
    <property type="evidence" value="ECO:0007669"/>
    <property type="project" value="TreeGrafter"/>
</dbReference>
<evidence type="ECO:0000256" key="1">
    <source>
        <dbReference type="ARBA" id="ARBA00005336"/>
    </source>
</evidence>
<dbReference type="InterPro" id="IPR036962">
    <property type="entry name" value="Glyco_hydro_3_N_sf"/>
</dbReference>
<evidence type="ECO:0000313" key="5">
    <source>
        <dbReference type="EMBL" id="GEM04882.1"/>
    </source>
</evidence>
<feature type="domain" description="Fibronectin type III-like" evidence="4">
    <location>
        <begin position="712"/>
        <end position="782"/>
    </location>
</feature>
<dbReference type="InterPro" id="IPR002772">
    <property type="entry name" value="Glyco_hydro_3_C"/>
</dbReference>
<dbReference type="GO" id="GO:0045493">
    <property type="term" value="P:xylan catabolic process"/>
    <property type="evidence" value="ECO:0007669"/>
    <property type="project" value="InterPro"/>
</dbReference>